<dbReference type="InterPro" id="IPR009030">
    <property type="entry name" value="Growth_fac_rcpt_cys_sf"/>
</dbReference>
<comment type="caution">
    <text evidence="9">The sequence shown here is derived from an EMBL/GenBank/DDBJ whole genome shotgun (WGS) entry which is preliminary data.</text>
</comment>
<dbReference type="SUPFAM" id="SSF51126">
    <property type="entry name" value="Pectin lyase-like"/>
    <property type="match status" value="1"/>
</dbReference>
<dbReference type="GO" id="GO:0016829">
    <property type="term" value="F:lyase activity"/>
    <property type="evidence" value="ECO:0007669"/>
    <property type="project" value="UniProtKB-KW"/>
</dbReference>
<keyword evidence="6 8" id="KW-0472">Membrane</keyword>
<dbReference type="InParanoid" id="A0A0V0QCA5"/>
<keyword evidence="8" id="KW-1133">Transmembrane helix</keyword>
<evidence type="ECO:0000313" key="9">
    <source>
        <dbReference type="EMBL" id="KRW99878.1"/>
    </source>
</evidence>
<sequence length="621" mass="72289">MAISKNKVKISNNLFQRNFSYKGGNIFAYRIRSFQIIDNEFFHNMAELLGGCVFTDSGYELNVIGNIFQNNTAKNGGVLFINRQEETLIIQSNNFTQNSAYQSGGAIYLQDNMVIYASQIYCSENLFQENSAKFGGVVALKGWEQGIYFGKFFEKNQFLRNLAVYQGGILYASQGLNNKFPFYGIGAQNNYFEGNRAPSGPLIKLANLDQSLVYQSKYQSLLEEENFFLENTGIYEEKYMLNCTNGEYYDNINFECQVCSKGYFNYNIRENFYECQECPEKAICEGNYTGLFVEQGYWVNQNYDTVIKCKYNPDACQGGKYFEEQCYTGYFGVACQIVYELPYSIQEAYQTATSLIQGYSSQIICVLPNLVLGNEQLSELVWEYIIMLLNFTFIFLLVKVFKLQFLQRIPLNSFINQYFIFNMPSFVEKSVTLISCQQVGDQKFVLYDYNIECYGEIYFRENFAFGVGTLVLWVVLFPAYVFWAIQKTVKVQESFQMEGFIVSDQSLDNQGYDIYFRQQKQMQQLNQNESQKIEENSLLKLRKSLQQIVEEEELKDNKQLIKCLKKMQKDQGNEEYKNENQNSYKKQIVQNKDLQQYLIAENNNIMENQVQGRLSCYSEEN</sequence>
<feature type="transmembrane region" description="Helical" evidence="8">
    <location>
        <begin position="381"/>
        <end position="401"/>
    </location>
</feature>
<evidence type="ECO:0000256" key="5">
    <source>
        <dbReference type="ARBA" id="ARBA00022729"/>
    </source>
</evidence>
<dbReference type="InterPro" id="IPR003368">
    <property type="entry name" value="POMP_repeat"/>
</dbReference>
<gene>
    <name evidence="9" type="ORF">PPERSA_10997</name>
</gene>
<evidence type="ECO:0000256" key="4">
    <source>
        <dbReference type="ARBA" id="ARBA00022525"/>
    </source>
</evidence>
<evidence type="ECO:0000256" key="6">
    <source>
        <dbReference type="ARBA" id="ARBA00023136"/>
    </source>
</evidence>
<evidence type="ECO:0000256" key="8">
    <source>
        <dbReference type="SAM" id="Phobius"/>
    </source>
</evidence>
<keyword evidence="10" id="KW-1185">Reference proteome</keyword>
<reference evidence="9 10" key="1">
    <citation type="journal article" date="2015" name="Sci. Rep.">
        <title>Genome of the facultative scuticociliatosis pathogen Pseudocohnilembus persalinus provides insight into its virulence through horizontal gene transfer.</title>
        <authorList>
            <person name="Xiong J."/>
            <person name="Wang G."/>
            <person name="Cheng J."/>
            <person name="Tian M."/>
            <person name="Pan X."/>
            <person name="Warren A."/>
            <person name="Jiang C."/>
            <person name="Yuan D."/>
            <person name="Miao W."/>
        </authorList>
    </citation>
    <scope>NUCLEOTIDE SEQUENCE [LARGE SCALE GENOMIC DNA]</scope>
    <source>
        <strain evidence="9">36N120E</strain>
    </source>
</reference>
<name>A0A0V0QCA5_PSEPJ</name>
<evidence type="ECO:0000256" key="2">
    <source>
        <dbReference type="ARBA" id="ARBA00004442"/>
    </source>
</evidence>
<dbReference type="NCBIfam" id="TIGR01376">
    <property type="entry name" value="POMP_repeat"/>
    <property type="match status" value="1"/>
</dbReference>
<dbReference type="OMA" id="NNIMENQ"/>
<dbReference type="PANTHER" id="PTHR11319">
    <property type="entry name" value="G PROTEIN-COUPLED RECEPTOR-RELATED"/>
    <property type="match status" value="1"/>
</dbReference>
<dbReference type="Pfam" id="PF02415">
    <property type="entry name" value="Chlam_PMP"/>
    <property type="match status" value="1"/>
</dbReference>
<dbReference type="AlphaFoldDB" id="A0A0V0QCA5"/>
<dbReference type="EMBL" id="LDAU01000203">
    <property type="protein sequence ID" value="KRW99878.1"/>
    <property type="molecule type" value="Genomic_DNA"/>
</dbReference>
<dbReference type="GO" id="GO:0005576">
    <property type="term" value="C:extracellular region"/>
    <property type="evidence" value="ECO:0007669"/>
    <property type="project" value="UniProtKB-SubCell"/>
</dbReference>
<evidence type="ECO:0000256" key="7">
    <source>
        <dbReference type="ARBA" id="ARBA00023237"/>
    </source>
</evidence>
<dbReference type="InterPro" id="IPR011050">
    <property type="entry name" value="Pectin_lyase_fold/virulence"/>
</dbReference>
<keyword evidence="9" id="KW-0456">Lyase</keyword>
<evidence type="ECO:0000313" key="10">
    <source>
        <dbReference type="Proteomes" id="UP000054937"/>
    </source>
</evidence>
<dbReference type="SUPFAM" id="SSF57184">
    <property type="entry name" value="Growth factor receptor domain"/>
    <property type="match status" value="1"/>
</dbReference>
<accession>A0A0V0QCA5</accession>
<dbReference type="PANTHER" id="PTHR11319:SF35">
    <property type="entry name" value="OUTER MEMBRANE PROTEIN PMPC-RELATED"/>
    <property type="match status" value="1"/>
</dbReference>
<proteinExistence type="predicted"/>
<comment type="subcellular location">
    <subcellularLocation>
        <location evidence="1">Cell envelope</location>
    </subcellularLocation>
    <subcellularLocation>
        <location evidence="2">Cell outer membrane</location>
    </subcellularLocation>
    <subcellularLocation>
        <location evidence="3">Secreted</location>
    </subcellularLocation>
</comment>
<dbReference type="Proteomes" id="UP000054937">
    <property type="component" value="Unassembled WGS sequence"/>
</dbReference>
<evidence type="ECO:0000256" key="1">
    <source>
        <dbReference type="ARBA" id="ARBA00004196"/>
    </source>
</evidence>
<keyword evidence="4" id="KW-0964">Secreted</keyword>
<protein>
    <submittedName>
        <fullName evidence="9">Pectin lyase fold/virulence factor</fullName>
    </submittedName>
</protein>
<keyword evidence="7" id="KW-0998">Cell outer membrane</keyword>
<keyword evidence="5" id="KW-0732">Signal</keyword>
<keyword evidence="8" id="KW-0812">Transmembrane</keyword>
<evidence type="ECO:0000256" key="3">
    <source>
        <dbReference type="ARBA" id="ARBA00004613"/>
    </source>
</evidence>
<organism evidence="9 10">
    <name type="scientific">Pseudocohnilembus persalinus</name>
    <name type="common">Ciliate</name>
    <dbReference type="NCBI Taxonomy" id="266149"/>
    <lineage>
        <taxon>Eukaryota</taxon>
        <taxon>Sar</taxon>
        <taxon>Alveolata</taxon>
        <taxon>Ciliophora</taxon>
        <taxon>Intramacronucleata</taxon>
        <taxon>Oligohymenophorea</taxon>
        <taxon>Scuticociliatia</taxon>
        <taxon>Philasterida</taxon>
        <taxon>Pseudocohnilembidae</taxon>
        <taxon>Pseudocohnilembus</taxon>
    </lineage>
</organism>
<feature type="transmembrane region" description="Helical" evidence="8">
    <location>
        <begin position="463"/>
        <end position="485"/>
    </location>
</feature>
<dbReference type="OrthoDB" id="509564at2759"/>